<organism evidence="1 2">
    <name type="scientific">Rhodococcus wratislaviensis</name>
    <name type="common">Tsukamurella wratislaviensis</name>
    <dbReference type="NCBI Taxonomy" id="44752"/>
    <lineage>
        <taxon>Bacteria</taxon>
        <taxon>Bacillati</taxon>
        <taxon>Actinomycetota</taxon>
        <taxon>Actinomycetes</taxon>
        <taxon>Mycobacteriales</taxon>
        <taxon>Nocardiaceae</taxon>
        <taxon>Rhodococcus</taxon>
    </lineage>
</organism>
<proteinExistence type="predicted"/>
<evidence type="ECO:0000313" key="1">
    <source>
        <dbReference type="EMBL" id="GCE43591.1"/>
    </source>
</evidence>
<evidence type="ECO:0000313" key="2">
    <source>
        <dbReference type="Proteomes" id="UP000287519"/>
    </source>
</evidence>
<dbReference type="Proteomes" id="UP000287519">
    <property type="component" value="Unassembled WGS sequence"/>
</dbReference>
<dbReference type="EMBL" id="BHYM01000079">
    <property type="protein sequence ID" value="GCE43591.1"/>
    <property type="molecule type" value="Genomic_DNA"/>
</dbReference>
<comment type="caution">
    <text evidence="1">The sequence shown here is derived from an EMBL/GenBank/DDBJ whole genome shotgun (WGS) entry which is preliminary data.</text>
</comment>
<name>A0A402CIY9_RHOWR</name>
<gene>
    <name evidence="1" type="ORF">Rhow_007821</name>
</gene>
<reference evidence="1 2" key="1">
    <citation type="submission" date="2018-11" db="EMBL/GenBank/DDBJ databases">
        <title>Microbial catabolism of amino acid.</title>
        <authorList>
            <person name="Hibi M."/>
            <person name="Ogawa J."/>
        </authorList>
    </citation>
    <scope>NUCLEOTIDE SEQUENCE [LARGE SCALE GENOMIC DNA]</scope>
    <source>
        <strain evidence="1 2">C31-06</strain>
    </source>
</reference>
<protein>
    <submittedName>
        <fullName evidence="1">Uncharacterized protein</fullName>
    </submittedName>
</protein>
<accession>A0A402CIY9</accession>
<keyword evidence="2" id="KW-1185">Reference proteome</keyword>
<dbReference type="AlphaFoldDB" id="A0A402CIY9"/>
<sequence length="90" mass="9545">MIVPHWREMDPAEFLSEFTSSGPATGATVFPFEVASVVLLGMTTYSTVTRRQPGRLVSMELDTHGMGLAAAALSCIALTAGRRGNATSSR</sequence>